<evidence type="ECO:0000256" key="1">
    <source>
        <dbReference type="PROSITE-ProRule" id="PRU00339"/>
    </source>
</evidence>
<proteinExistence type="predicted"/>
<dbReference type="EMBL" id="JACBXS010000023">
    <property type="protein sequence ID" value="NYS25674.1"/>
    <property type="molecule type" value="Genomic_DNA"/>
</dbReference>
<accession>A0A7Z0I0H4</accession>
<dbReference type="Gene3D" id="1.25.40.10">
    <property type="entry name" value="Tetratricopeptide repeat domain"/>
    <property type="match status" value="1"/>
</dbReference>
<keyword evidence="3" id="KW-1185">Reference proteome</keyword>
<dbReference type="Proteomes" id="UP000529417">
    <property type="component" value="Unassembled WGS sequence"/>
</dbReference>
<dbReference type="Pfam" id="PF13432">
    <property type="entry name" value="TPR_16"/>
    <property type="match status" value="1"/>
</dbReference>
<dbReference type="InterPro" id="IPR011990">
    <property type="entry name" value="TPR-like_helical_dom_sf"/>
</dbReference>
<keyword evidence="1" id="KW-0802">TPR repeat</keyword>
<reference evidence="2 3" key="1">
    <citation type="journal article" date="2000" name="Arch. Microbiol.">
        <title>Rhodobaca bogoriensis gen. nov. and sp. nov., an alkaliphilic purple nonsulfur bacterium from African Rift Valley soda lakes.</title>
        <authorList>
            <person name="Milford A.D."/>
            <person name="Achenbach L.A."/>
            <person name="Jung D.O."/>
            <person name="Madigan M.T."/>
        </authorList>
    </citation>
    <scope>NUCLEOTIDE SEQUENCE [LARGE SCALE GENOMIC DNA]</scope>
    <source>
        <strain evidence="2 3">2376</strain>
    </source>
</reference>
<evidence type="ECO:0008006" key="4">
    <source>
        <dbReference type="Google" id="ProtNLM"/>
    </source>
</evidence>
<dbReference type="PROSITE" id="PS51257">
    <property type="entry name" value="PROKAR_LIPOPROTEIN"/>
    <property type="match status" value="1"/>
</dbReference>
<gene>
    <name evidence="2" type="ORF">HUK65_11790</name>
</gene>
<sequence>MRQMMLLPLIFSGAWLLSACGERSDAQVSRAMESVAAVDQENMQEIMLSAADPAEAVSYFQGAVERNPDSISAKRGLARSLVRAGGAAESIPVWRQVMEHPDSTNEDRVFMAEALLRDNKWDEAEAALNAIPPTHETFHRYRLEAMIADNNKQWDKADHFYETAIGLTTRPAGVYNNWGYSRLSRGQHQQAERLFAQALRHDPTLFTAKTNMVLARAAQNQYSLPLIEMSQTERAMLLHTMAIAAIRKGDVSIGQGLLVEAIDTHPQHFEEAVRALRALEGNVRAG</sequence>
<dbReference type="PROSITE" id="PS50005">
    <property type="entry name" value="TPR"/>
    <property type="match status" value="1"/>
</dbReference>
<dbReference type="AlphaFoldDB" id="A0A7Z0I0H4"/>
<evidence type="ECO:0000313" key="2">
    <source>
        <dbReference type="EMBL" id="NYS25674.1"/>
    </source>
</evidence>
<comment type="caution">
    <text evidence="2">The sequence shown here is derived from an EMBL/GenBank/DDBJ whole genome shotgun (WGS) entry which is preliminary data.</text>
</comment>
<feature type="repeat" description="TPR" evidence="1">
    <location>
        <begin position="172"/>
        <end position="205"/>
    </location>
</feature>
<protein>
    <recommendedName>
        <fullName evidence="4">Flp pilus assembly protein TadD</fullName>
    </recommendedName>
</protein>
<evidence type="ECO:0000313" key="3">
    <source>
        <dbReference type="Proteomes" id="UP000529417"/>
    </source>
</evidence>
<name>A0A7Z0I0H4_9RHOB</name>
<dbReference type="InterPro" id="IPR019734">
    <property type="entry name" value="TPR_rpt"/>
</dbReference>
<organism evidence="2 3">
    <name type="scientific">Rhabdonatronobacter sediminivivens</name>
    <dbReference type="NCBI Taxonomy" id="2743469"/>
    <lineage>
        <taxon>Bacteria</taxon>
        <taxon>Pseudomonadati</taxon>
        <taxon>Pseudomonadota</taxon>
        <taxon>Alphaproteobacteria</taxon>
        <taxon>Rhodobacterales</taxon>
        <taxon>Paracoccaceae</taxon>
        <taxon>Rhabdonatronobacter</taxon>
    </lineage>
</organism>
<dbReference type="RefSeq" id="WP_179906472.1">
    <property type="nucleotide sequence ID" value="NZ_JACBXS010000023.1"/>
</dbReference>
<dbReference type="SUPFAM" id="SSF48452">
    <property type="entry name" value="TPR-like"/>
    <property type="match status" value="1"/>
</dbReference>